<dbReference type="RefSeq" id="WP_197549440.1">
    <property type="nucleotide sequence ID" value="NZ_CP063164.1"/>
</dbReference>
<evidence type="ECO:0000259" key="6">
    <source>
        <dbReference type="Pfam" id="PF04932"/>
    </source>
</evidence>
<gene>
    <name evidence="7" type="ORF">IMZ28_03895</name>
</gene>
<dbReference type="Proteomes" id="UP000595074">
    <property type="component" value="Chromosome"/>
</dbReference>
<keyword evidence="8" id="KW-1185">Reference proteome</keyword>
<dbReference type="PANTHER" id="PTHR37422">
    <property type="entry name" value="TEICHURONIC ACID BIOSYNTHESIS PROTEIN TUAE"/>
    <property type="match status" value="1"/>
</dbReference>
<feature type="transmembrane region" description="Helical" evidence="5">
    <location>
        <begin position="172"/>
        <end position="193"/>
    </location>
</feature>
<name>A0A7M1S6A2_9BACT</name>
<evidence type="ECO:0000256" key="3">
    <source>
        <dbReference type="ARBA" id="ARBA00022989"/>
    </source>
</evidence>
<evidence type="ECO:0000256" key="4">
    <source>
        <dbReference type="ARBA" id="ARBA00023136"/>
    </source>
</evidence>
<feature type="transmembrane region" description="Helical" evidence="5">
    <location>
        <begin position="12"/>
        <end position="32"/>
    </location>
</feature>
<dbReference type="PANTHER" id="PTHR37422:SF13">
    <property type="entry name" value="LIPOPOLYSACCHARIDE BIOSYNTHESIS PROTEIN PA4999-RELATED"/>
    <property type="match status" value="1"/>
</dbReference>
<dbReference type="Pfam" id="PF04932">
    <property type="entry name" value="Wzy_C"/>
    <property type="match status" value="1"/>
</dbReference>
<feature type="transmembrane region" description="Helical" evidence="5">
    <location>
        <begin position="276"/>
        <end position="295"/>
    </location>
</feature>
<dbReference type="EMBL" id="CP063164">
    <property type="protein sequence ID" value="QOR62622.1"/>
    <property type="molecule type" value="Genomic_DNA"/>
</dbReference>
<feature type="domain" description="O-antigen ligase-related" evidence="6">
    <location>
        <begin position="140"/>
        <end position="288"/>
    </location>
</feature>
<feature type="transmembrane region" description="Helical" evidence="5">
    <location>
        <begin position="315"/>
        <end position="347"/>
    </location>
</feature>
<evidence type="ECO:0000313" key="8">
    <source>
        <dbReference type="Proteomes" id="UP000595074"/>
    </source>
</evidence>
<keyword evidence="4 5" id="KW-0472">Membrane</keyword>
<proteinExistence type="predicted"/>
<feature type="transmembrane region" description="Helical" evidence="5">
    <location>
        <begin position="38"/>
        <end position="59"/>
    </location>
</feature>
<feature type="transmembrane region" description="Helical" evidence="5">
    <location>
        <begin position="133"/>
        <end position="166"/>
    </location>
</feature>
<keyword evidence="7" id="KW-0436">Ligase</keyword>
<dbReference type="InterPro" id="IPR051533">
    <property type="entry name" value="WaaL-like"/>
</dbReference>
<protein>
    <submittedName>
        <fullName evidence="7">O-antigen ligase family protein</fullName>
    </submittedName>
</protein>
<dbReference type="AlphaFoldDB" id="A0A7M1S6A2"/>
<dbReference type="KEGG" id="sinu:IMZ28_03895"/>
<comment type="subcellular location">
    <subcellularLocation>
        <location evidence="1">Membrane</location>
        <topology evidence="1">Multi-pass membrane protein</topology>
    </subcellularLocation>
</comment>
<evidence type="ECO:0000256" key="2">
    <source>
        <dbReference type="ARBA" id="ARBA00022692"/>
    </source>
</evidence>
<dbReference type="InterPro" id="IPR007016">
    <property type="entry name" value="O-antigen_ligase-rel_domated"/>
</dbReference>
<dbReference type="GO" id="GO:0016874">
    <property type="term" value="F:ligase activity"/>
    <property type="evidence" value="ECO:0007669"/>
    <property type="project" value="UniProtKB-KW"/>
</dbReference>
<feature type="transmembrane region" description="Helical" evidence="5">
    <location>
        <begin position="109"/>
        <end position="126"/>
    </location>
</feature>
<keyword evidence="3 5" id="KW-1133">Transmembrane helix</keyword>
<feature type="transmembrane region" description="Helical" evidence="5">
    <location>
        <begin position="71"/>
        <end position="89"/>
    </location>
</feature>
<evidence type="ECO:0000313" key="7">
    <source>
        <dbReference type="EMBL" id="QOR62622.1"/>
    </source>
</evidence>
<organism evidence="7 8">
    <name type="scientific">Sulfurovum indicum</name>
    <dbReference type="NCBI Taxonomy" id="2779528"/>
    <lineage>
        <taxon>Bacteria</taxon>
        <taxon>Pseudomonadati</taxon>
        <taxon>Campylobacterota</taxon>
        <taxon>Epsilonproteobacteria</taxon>
        <taxon>Campylobacterales</taxon>
        <taxon>Sulfurovaceae</taxon>
        <taxon>Sulfurovum</taxon>
    </lineage>
</organism>
<sequence length="368" mass="42810">MNKRKVVKFDKIDLLLLVLFLYGFIMAFVRYYFFDEGIIGYAINDIQLILFGYLTFLILKQLELKTDEIKKILVFFFISIMINSFYIIYNAFVLHSFERLGGFFKNPNQAAEAIVMGILILLYFVGKKSFSKWWLGLLPVMLIAIFFTGSRGALIGLLIAGSYFLLQNSRRMLFRLSAAGMLILAFVLPFNAAMETLDLNKLMNRFTSENIESSGGSGRIDIWKSGLLLGKDTYFTGVGASEYRAYHHHYIRKIPDAYITVLNYDLGLHSDYMSMLVEYGFIGLLLYLYLIYFLFYRLHQIKREKELDDLPTLFILIFISMFIQGMFQVSYILPMYWLFIGLGFSLVKNRYRYSKKDLYSKGIINANS</sequence>
<dbReference type="GO" id="GO:0016020">
    <property type="term" value="C:membrane"/>
    <property type="evidence" value="ECO:0007669"/>
    <property type="project" value="UniProtKB-SubCell"/>
</dbReference>
<keyword evidence="2 5" id="KW-0812">Transmembrane</keyword>
<reference evidence="7 8" key="1">
    <citation type="submission" date="2020-10" db="EMBL/GenBank/DDBJ databases">
        <title>The genome of sulfurovum sp.</title>
        <authorList>
            <person name="Xie S."/>
            <person name="Shao Z."/>
            <person name="Jiang L."/>
        </authorList>
    </citation>
    <scope>NUCLEOTIDE SEQUENCE [LARGE SCALE GENOMIC DNA]</scope>
    <source>
        <strain evidence="7 8">ST-419</strain>
    </source>
</reference>
<accession>A0A7M1S6A2</accession>
<evidence type="ECO:0000256" key="5">
    <source>
        <dbReference type="SAM" id="Phobius"/>
    </source>
</evidence>
<evidence type="ECO:0000256" key="1">
    <source>
        <dbReference type="ARBA" id="ARBA00004141"/>
    </source>
</evidence>